<organism evidence="2 3">
    <name type="scientific">Sulfobacillus acidophilus</name>
    <dbReference type="NCBI Taxonomy" id="53633"/>
    <lineage>
        <taxon>Bacteria</taxon>
        <taxon>Bacillati</taxon>
        <taxon>Bacillota</taxon>
        <taxon>Clostridia</taxon>
        <taxon>Eubacteriales</taxon>
        <taxon>Clostridiales Family XVII. Incertae Sedis</taxon>
        <taxon>Sulfobacillus</taxon>
    </lineage>
</organism>
<dbReference type="AlphaFoldDB" id="A0A2T2WDV2"/>
<feature type="transmembrane region" description="Helical" evidence="1">
    <location>
        <begin position="37"/>
        <end position="54"/>
    </location>
</feature>
<keyword evidence="1" id="KW-0812">Transmembrane</keyword>
<evidence type="ECO:0000313" key="3">
    <source>
        <dbReference type="Proteomes" id="UP000241848"/>
    </source>
</evidence>
<comment type="caution">
    <text evidence="2">The sequence shown here is derived from an EMBL/GenBank/DDBJ whole genome shotgun (WGS) entry which is preliminary data.</text>
</comment>
<evidence type="ECO:0000256" key="1">
    <source>
        <dbReference type="SAM" id="Phobius"/>
    </source>
</evidence>
<sequence>MEFRTGGDSVRLWLTLWGGRLAAYLRRDEGNVFIENGIWIIVVVLAMILPIEALRNALINAFGQITQDLSGIQ</sequence>
<proteinExistence type="predicted"/>
<protein>
    <submittedName>
        <fullName evidence="2">Uncharacterized protein</fullName>
    </submittedName>
</protein>
<reference evidence="2 3" key="1">
    <citation type="journal article" date="2014" name="BMC Genomics">
        <title>Comparison of environmental and isolate Sulfobacillus genomes reveals diverse carbon, sulfur, nitrogen, and hydrogen metabolisms.</title>
        <authorList>
            <person name="Justice N.B."/>
            <person name="Norman A."/>
            <person name="Brown C.T."/>
            <person name="Singh A."/>
            <person name="Thomas B.C."/>
            <person name="Banfield J.F."/>
        </authorList>
    </citation>
    <scope>NUCLEOTIDE SEQUENCE [LARGE SCALE GENOMIC DNA]</scope>
    <source>
        <strain evidence="2">AMDSBA3</strain>
    </source>
</reference>
<feature type="non-terminal residue" evidence="2">
    <location>
        <position position="1"/>
    </location>
</feature>
<dbReference type="Proteomes" id="UP000241848">
    <property type="component" value="Unassembled WGS sequence"/>
</dbReference>
<name>A0A2T2WDV2_9FIRM</name>
<evidence type="ECO:0000313" key="2">
    <source>
        <dbReference type="EMBL" id="PSR20422.1"/>
    </source>
</evidence>
<gene>
    <name evidence="2" type="ORF">C7B45_14935</name>
</gene>
<keyword evidence="1" id="KW-1133">Transmembrane helix</keyword>
<keyword evidence="1" id="KW-0472">Membrane</keyword>
<accession>A0A2T2WDV2</accession>
<dbReference type="EMBL" id="PXYV01000063">
    <property type="protein sequence ID" value="PSR20422.1"/>
    <property type="molecule type" value="Genomic_DNA"/>
</dbReference>